<sequence length="108" mass="11867">MKSATIPPPPPSPAAAMHHKGHNFTGVRTCLVVAAKHRLEKPLPTPFSPTQTTTPLTPCREDPRRTTQAAFRRTGSPEPSPRAASDSSPLKLSAKRRKEKQRVEEKKP</sequence>
<proteinExistence type="predicted"/>
<name>W9T2I5_9ROSA</name>
<gene>
    <name evidence="2" type="ORF">L484_000178</name>
</gene>
<feature type="region of interest" description="Disordered" evidence="1">
    <location>
        <begin position="1"/>
        <end position="21"/>
    </location>
</feature>
<feature type="compositionally biased region" description="Pro residues" evidence="1">
    <location>
        <begin position="1"/>
        <end position="13"/>
    </location>
</feature>
<dbReference type="EMBL" id="KE624465">
    <property type="protein sequence ID" value="EXC48176.1"/>
    <property type="molecule type" value="Genomic_DNA"/>
</dbReference>
<feature type="compositionally biased region" description="Low complexity" evidence="1">
    <location>
        <begin position="48"/>
        <end position="58"/>
    </location>
</feature>
<reference evidence="3" key="1">
    <citation type="submission" date="2013-01" db="EMBL/GenBank/DDBJ databases">
        <title>Draft Genome Sequence of a Mulberry Tree, Morus notabilis C.K. Schneid.</title>
        <authorList>
            <person name="He N."/>
            <person name="Zhao S."/>
        </authorList>
    </citation>
    <scope>NUCLEOTIDE SEQUENCE</scope>
</reference>
<dbReference type="Proteomes" id="UP000030645">
    <property type="component" value="Unassembled WGS sequence"/>
</dbReference>
<evidence type="ECO:0000313" key="3">
    <source>
        <dbReference type="Proteomes" id="UP000030645"/>
    </source>
</evidence>
<keyword evidence="3" id="KW-1185">Reference proteome</keyword>
<feature type="region of interest" description="Disordered" evidence="1">
    <location>
        <begin position="39"/>
        <end position="108"/>
    </location>
</feature>
<evidence type="ECO:0000313" key="2">
    <source>
        <dbReference type="EMBL" id="EXC48176.1"/>
    </source>
</evidence>
<dbReference type="AlphaFoldDB" id="W9T2I5"/>
<organism evidence="2 3">
    <name type="scientific">Morus notabilis</name>
    <dbReference type="NCBI Taxonomy" id="981085"/>
    <lineage>
        <taxon>Eukaryota</taxon>
        <taxon>Viridiplantae</taxon>
        <taxon>Streptophyta</taxon>
        <taxon>Embryophyta</taxon>
        <taxon>Tracheophyta</taxon>
        <taxon>Spermatophyta</taxon>
        <taxon>Magnoliopsida</taxon>
        <taxon>eudicotyledons</taxon>
        <taxon>Gunneridae</taxon>
        <taxon>Pentapetalae</taxon>
        <taxon>rosids</taxon>
        <taxon>fabids</taxon>
        <taxon>Rosales</taxon>
        <taxon>Moraceae</taxon>
        <taxon>Moreae</taxon>
        <taxon>Morus</taxon>
    </lineage>
</organism>
<accession>W9T2I5</accession>
<protein>
    <submittedName>
        <fullName evidence="2">Uncharacterized protein</fullName>
    </submittedName>
</protein>
<evidence type="ECO:0000256" key="1">
    <source>
        <dbReference type="SAM" id="MobiDB-lite"/>
    </source>
</evidence>